<evidence type="ECO:0000313" key="2">
    <source>
        <dbReference type="EMBL" id="GFY74285.1"/>
    </source>
</evidence>
<keyword evidence="2" id="KW-0695">RNA-directed DNA polymerase</keyword>
<evidence type="ECO:0000259" key="1">
    <source>
        <dbReference type="PROSITE" id="PS50878"/>
    </source>
</evidence>
<dbReference type="Pfam" id="PF00078">
    <property type="entry name" value="RVT_1"/>
    <property type="match status" value="1"/>
</dbReference>
<dbReference type="CDD" id="cd01650">
    <property type="entry name" value="RT_nLTR_like"/>
    <property type="match status" value="1"/>
</dbReference>
<protein>
    <submittedName>
        <fullName evidence="2">RNA-directed DNA polymerase from mobile element jockey</fullName>
    </submittedName>
</protein>
<name>A0A8X7CQB6_9ARAC</name>
<dbReference type="PROSITE" id="PS50878">
    <property type="entry name" value="RT_POL"/>
    <property type="match status" value="1"/>
</dbReference>
<evidence type="ECO:0000313" key="3">
    <source>
        <dbReference type="Proteomes" id="UP000886998"/>
    </source>
</evidence>
<sequence>MKLGYFPLQWKTAAVIPTLKPGKDPTRADSFRPIAPLSILGKVAEEIILKRLYSHVNELNLIIPEQHGFRPDLSTSHQLLRGVEAIKSGFRKKKSTGAVFLDIQKAFDRVWREGLIYKLIKYDFLIKLISSYLTDRNFSVRINSTYSSHRPTEARVAQGTLIPPSF</sequence>
<proteinExistence type="predicted"/>
<accession>A0A8X7CQB6</accession>
<feature type="domain" description="Reverse transcriptase" evidence="1">
    <location>
        <begin position="1"/>
        <end position="166"/>
    </location>
</feature>
<dbReference type="PANTHER" id="PTHR19446">
    <property type="entry name" value="REVERSE TRANSCRIPTASES"/>
    <property type="match status" value="1"/>
</dbReference>
<keyword evidence="2" id="KW-0548">Nucleotidyltransferase</keyword>
<dbReference type="EMBL" id="BMAV01020652">
    <property type="protein sequence ID" value="GFY74285.1"/>
    <property type="molecule type" value="Genomic_DNA"/>
</dbReference>
<dbReference type="Proteomes" id="UP000886998">
    <property type="component" value="Unassembled WGS sequence"/>
</dbReference>
<dbReference type="GO" id="GO:0003964">
    <property type="term" value="F:RNA-directed DNA polymerase activity"/>
    <property type="evidence" value="ECO:0007669"/>
    <property type="project" value="UniProtKB-KW"/>
</dbReference>
<keyword evidence="3" id="KW-1185">Reference proteome</keyword>
<comment type="caution">
    <text evidence="2">The sequence shown here is derived from an EMBL/GenBank/DDBJ whole genome shotgun (WGS) entry which is preliminary data.</text>
</comment>
<dbReference type="AlphaFoldDB" id="A0A8X7CQB6"/>
<dbReference type="OrthoDB" id="6433969at2759"/>
<reference evidence="2" key="1">
    <citation type="submission" date="2020-08" db="EMBL/GenBank/DDBJ databases">
        <title>Multicomponent nature underlies the extraordinary mechanical properties of spider dragline silk.</title>
        <authorList>
            <person name="Kono N."/>
            <person name="Nakamura H."/>
            <person name="Mori M."/>
            <person name="Yoshida Y."/>
            <person name="Ohtoshi R."/>
            <person name="Malay A.D."/>
            <person name="Moran D.A.P."/>
            <person name="Tomita M."/>
            <person name="Numata K."/>
            <person name="Arakawa K."/>
        </authorList>
    </citation>
    <scope>NUCLEOTIDE SEQUENCE</scope>
</reference>
<dbReference type="InterPro" id="IPR000477">
    <property type="entry name" value="RT_dom"/>
</dbReference>
<organism evidence="2 3">
    <name type="scientific">Trichonephila inaurata madagascariensis</name>
    <dbReference type="NCBI Taxonomy" id="2747483"/>
    <lineage>
        <taxon>Eukaryota</taxon>
        <taxon>Metazoa</taxon>
        <taxon>Ecdysozoa</taxon>
        <taxon>Arthropoda</taxon>
        <taxon>Chelicerata</taxon>
        <taxon>Arachnida</taxon>
        <taxon>Araneae</taxon>
        <taxon>Araneomorphae</taxon>
        <taxon>Entelegynae</taxon>
        <taxon>Araneoidea</taxon>
        <taxon>Nephilidae</taxon>
        <taxon>Trichonephila</taxon>
        <taxon>Trichonephila inaurata</taxon>
    </lineage>
</organism>
<gene>
    <name evidence="2" type="primary">pol_2483</name>
    <name evidence="2" type="ORF">TNIN_13381</name>
</gene>
<keyword evidence="2" id="KW-0808">Transferase</keyword>